<reference evidence="3" key="1">
    <citation type="journal article" date="2019" name="Int. J. Syst. Evol. Microbiol.">
        <title>The Global Catalogue of Microorganisms (GCM) 10K type strain sequencing project: providing services to taxonomists for standard genome sequencing and annotation.</title>
        <authorList>
            <consortium name="The Broad Institute Genomics Platform"/>
            <consortium name="The Broad Institute Genome Sequencing Center for Infectious Disease"/>
            <person name="Wu L."/>
            <person name="Ma J."/>
        </authorList>
    </citation>
    <scope>NUCLEOTIDE SEQUENCE [LARGE SCALE GENOMIC DNA]</scope>
    <source>
        <strain evidence="3">JCM 14368</strain>
    </source>
</reference>
<evidence type="ECO:0000313" key="3">
    <source>
        <dbReference type="Proteomes" id="UP001500191"/>
    </source>
</evidence>
<proteinExistence type="predicted"/>
<dbReference type="Proteomes" id="UP001500191">
    <property type="component" value="Unassembled WGS sequence"/>
</dbReference>
<gene>
    <name evidence="2" type="ORF">GCM10008937_16020</name>
</gene>
<name>A0ABP3LX19_9DEIO</name>
<sequence length="225" mass="24484">MKDKIRRILDLIRAARLTLDDAAPLLAALHTRLALQTTDRELLAALLNREELSTDQIAEQLMLLRGVPAVPTAPQAPRPPRPPQAPAAPRRPQVVIGGQRVRGLEDLVERFADRFTGGIDEMVDRITQQAVPHDPVPPEPHMPRASARILRIEIESSDGDEYSANLPVSLAAHLPKLIPPHGVRALEAAGLSIEALQLIIEADPPPGPLIDSEDSSGNEIRISLK</sequence>
<keyword evidence="3" id="KW-1185">Reference proteome</keyword>
<evidence type="ECO:0000313" key="2">
    <source>
        <dbReference type="EMBL" id="GAA0508973.1"/>
    </source>
</evidence>
<feature type="region of interest" description="Disordered" evidence="1">
    <location>
        <begin position="70"/>
        <end position="93"/>
    </location>
</feature>
<protein>
    <submittedName>
        <fullName evidence="2">Uncharacterized protein</fullName>
    </submittedName>
</protein>
<accession>A0ABP3LX19</accession>
<organism evidence="2 3">
    <name type="scientific">Deinococcus depolymerans</name>
    <dbReference type="NCBI Taxonomy" id="392408"/>
    <lineage>
        <taxon>Bacteria</taxon>
        <taxon>Thermotogati</taxon>
        <taxon>Deinococcota</taxon>
        <taxon>Deinococci</taxon>
        <taxon>Deinococcales</taxon>
        <taxon>Deinococcaceae</taxon>
        <taxon>Deinococcus</taxon>
    </lineage>
</organism>
<feature type="region of interest" description="Disordered" evidence="1">
    <location>
        <begin position="204"/>
        <end position="225"/>
    </location>
</feature>
<comment type="caution">
    <text evidence="2">The sequence shown here is derived from an EMBL/GenBank/DDBJ whole genome shotgun (WGS) entry which is preliminary data.</text>
</comment>
<evidence type="ECO:0000256" key="1">
    <source>
        <dbReference type="SAM" id="MobiDB-lite"/>
    </source>
</evidence>
<feature type="compositionally biased region" description="Pro residues" evidence="1">
    <location>
        <begin position="74"/>
        <end position="86"/>
    </location>
</feature>
<dbReference type="EMBL" id="BAAADB010000012">
    <property type="protein sequence ID" value="GAA0508973.1"/>
    <property type="molecule type" value="Genomic_DNA"/>
</dbReference>
<dbReference type="RefSeq" id="WP_343757538.1">
    <property type="nucleotide sequence ID" value="NZ_BAAADB010000012.1"/>
</dbReference>